<proteinExistence type="predicted"/>
<protein>
    <submittedName>
        <fullName evidence="2">Uncharacterized protein</fullName>
    </submittedName>
</protein>
<dbReference type="RefSeq" id="WP_353401365.1">
    <property type="nucleotide sequence ID" value="NZ_BAABWU010000013.1"/>
</dbReference>
<name>A0ABQ0AP87_9RHOB</name>
<evidence type="ECO:0000256" key="1">
    <source>
        <dbReference type="SAM" id="MobiDB-lite"/>
    </source>
</evidence>
<organism evidence="2 3">
    <name type="scientific">Pseudophaeobacter arcticus</name>
    <dbReference type="NCBI Taxonomy" id="385492"/>
    <lineage>
        <taxon>Bacteria</taxon>
        <taxon>Pseudomonadati</taxon>
        <taxon>Pseudomonadota</taxon>
        <taxon>Alphaproteobacteria</taxon>
        <taxon>Rhodobacterales</taxon>
        <taxon>Paracoccaceae</taxon>
        <taxon>Pseudophaeobacter</taxon>
    </lineage>
</organism>
<dbReference type="Proteomes" id="UP001441944">
    <property type="component" value="Unassembled WGS sequence"/>
</dbReference>
<evidence type="ECO:0000313" key="2">
    <source>
        <dbReference type="EMBL" id="GAA6197664.1"/>
    </source>
</evidence>
<accession>A0ABQ0AP87</accession>
<gene>
    <name evidence="2" type="ORF">NBRC116598_31080</name>
</gene>
<keyword evidence="3" id="KW-1185">Reference proteome</keyword>
<reference evidence="2 3" key="1">
    <citation type="submission" date="2024-04" db="EMBL/GenBank/DDBJ databases">
        <title>Draft genome sequence of Pseudophaeobacter arcticus NBRC 116598.</title>
        <authorList>
            <person name="Miyakawa T."/>
            <person name="Kusuya Y."/>
            <person name="Miura T."/>
        </authorList>
    </citation>
    <scope>NUCLEOTIDE SEQUENCE [LARGE SCALE GENOMIC DNA]</scope>
    <source>
        <strain evidence="2 3">SU-CL00105</strain>
    </source>
</reference>
<sequence length="518" mass="57201">MAELHTAEPIRDTSFPADLDYPLAKAYQTFGHRSYFRGVDIGYRWRQGQRTDEICLRLHLDRKLPLDALMPSQVLPTHVEGVALDVIEAAYQPSLEPGAARQASTRHPYTMGGLPCGRSGEGAGTIGLVVIDKTNGKPGILSNWHVLAGPRARRNDPIMQLGERDDAFDPRNHIANLKRWMLNRSGDAALAELLPDQPWLPLQFGGFESISRVRSACLGEILNKTSRASSNAQARVDGRGLYRLQYETRQGMLEYRDIEGLKLVYETDIPVAGGKLSSAGDSGSAWVSAATGDAVALQIGGQTASANNPSSTGQGVIASEMAPILETLEIRLASFEDLLAQNGQNPVLTHRQQVCADMSHDSDEAMRAPQWPHPQHWVDASFSQPRRPRRPDRSETNPSAAQVVPMVRILPNKPALLQPILATTSQQSESGQDIWQKRLCPALLDYDPNFRGVLPAEPLAHRISIADERNINAFFSRLINRSERFNGIGLRQVLETDFTGATTYMQICDRIDALRRQP</sequence>
<dbReference type="EMBL" id="BAABWU010000013">
    <property type="protein sequence ID" value="GAA6197664.1"/>
    <property type="molecule type" value="Genomic_DNA"/>
</dbReference>
<evidence type="ECO:0000313" key="3">
    <source>
        <dbReference type="Proteomes" id="UP001441944"/>
    </source>
</evidence>
<feature type="region of interest" description="Disordered" evidence="1">
    <location>
        <begin position="359"/>
        <end position="402"/>
    </location>
</feature>
<comment type="caution">
    <text evidence="2">The sequence shown here is derived from an EMBL/GenBank/DDBJ whole genome shotgun (WGS) entry which is preliminary data.</text>
</comment>